<dbReference type="EC" id="1.-.-.-" evidence="8"/>
<evidence type="ECO:0000313" key="10">
    <source>
        <dbReference type="Proteomes" id="UP000770661"/>
    </source>
</evidence>
<dbReference type="Gene3D" id="3.50.50.60">
    <property type="entry name" value="FAD/NAD(P)-binding domain"/>
    <property type="match status" value="2"/>
</dbReference>
<dbReference type="GO" id="GO:0050661">
    <property type="term" value="F:NADP binding"/>
    <property type="evidence" value="ECO:0007669"/>
    <property type="project" value="InterPro"/>
</dbReference>
<dbReference type="PANTHER" id="PTHR23023">
    <property type="entry name" value="DIMETHYLANILINE MONOOXYGENASE"/>
    <property type="match status" value="1"/>
</dbReference>
<dbReference type="EMBL" id="JACEEZ010004015">
    <property type="protein sequence ID" value="KAG0726745.1"/>
    <property type="molecule type" value="Genomic_DNA"/>
</dbReference>
<reference evidence="9" key="1">
    <citation type="submission" date="2020-07" db="EMBL/GenBank/DDBJ databases">
        <title>The High-quality genome of the commercially important snow crab, Chionoecetes opilio.</title>
        <authorList>
            <person name="Jeong J.-H."/>
            <person name="Ryu S."/>
        </authorList>
    </citation>
    <scope>NUCLEOTIDE SEQUENCE</scope>
    <source>
        <strain evidence="9">MADBK_172401_WGS</strain>
        <tissue evidence="9">Digestive gland</tissue>
    </source>
</reference>
<keyword evidence="5" id="KW-0521">NADP</keyword>
<evidence type="ECO:0000256" key="5">
    <source>
        <dbReference type="ARBA" id="ARBA00022857"/>
    </source>
</evidence>
<dbReference type="InterPro" id="IPR036188">
    <property type="entry name" value="FAD/NAD-bd_sf"/>
</dbReference>
<dbReference type="GO" id="GO:0004499">
    <property type="term" value="F:N,N-dimethylaniline monooxygenase activity"/>
    <property type="evidence" value="ECO:0007669"/>
    <property type="project" value="InterPro"/>
</dbReference>
<evidence type="ECO:0000256" key="8">
    <source>
        <dbReference type="RuleBase" id="RU361177"/>
    </source>
</evidence>
<dbReference type="OrthoDB" id="66881at2759"/>
<evidence type="ECO:0000256" key="7">
    <source>
        <dbReference type="ARBA" id="ARBA00023033"/>
    </source>
</evidence>
<dbReference type="Pfam" id="PF00743">
    <property type="entry name" value="FMO-like"/>
    <property type="match status" value="2"/>
</dbReference>
<name>A0A8J4YEQ3_CHIOP</name>
<evidence type="ECO:0000256" key="6">
    <source>
        <dbReference type="ARBA" id="ARBA00023002"/>
    </source>
</evidence>
<accession>A0A8J4YEQ3</accession>
<keyword evidence="6 8" id="KW-0560">Oxidoreductase</keyword>
<keyword evidence="10" id="KW-1185">Reference proteome</keyword>
<dbReference type="FunFam" id="3.50.50.60:FF:000138">
    <property type="entry name" value="Flavin-containing monooxygenase"/>
    <property type="match status" value="1"/>
</dbReference>
<dbReference type="InterPro" id="IPR020946">
    <property type="entry name" value="Flavin_mOase-like"/>
</dbReference>
<sequence length="466" mass="52214">MMKVVGVIGAGAAGLCAARHISASPCMTPVVWEKASRVGGTWIYTPDVGKDEHGLPIHSSMYENLKTTIPKELMAFPDFPFQDGEESFLHHKDVLKYLEDYTNHFNLRQYIKYVEEVKPVNSDDGTTGWSVTVKDLEAKTTTTTLCDAIIVCNGHYSVPMTPTIKDIDKFRGRQMHSHEYRTPKPFSGLRVVVLGASASGLDISLELSTTAKEVLLSHNHPVNIPSELPANLRQVRGIVAANEDGFVFGDGSQAEADVVLYCTGYEYTFPFLSEECGVSVEDNIVKPLYKHLIHTAFPSMAFIGIPFQIVPFPLFDFQVRFFIALQAGNVAPLTHQQMAAVTAGELKQLKVGGGKARHHHRLGVEGSTLYMRELATLGHFSPEGLQKMKLFKLNFLRMLFSCLTFRRLRYSVEADGQVREWRNGREVNTTLELVWLIAVQLSRLLWRDFWSVSSFAARTLRNRLGM</sequence>
<organism evidence="9 10">
    <name type="scientific">Chionoecetes opilio</name>
    <name type="common">Atlantic snow crab</name>
    <name type="synonym">Cancer opilio</name>
    <dbReference type="NCBI Taxonomy" id="41210"/>
    <lineage>
        <taxon>Eukaryota</taxon>
        <taxon>Metazoa</taxon>
        <taxon>Ecdysozoa</taxon>
        <taxon>Arthropoda</taxon>
        <taxon>Crustacea</taxon>
        <taxon>Multicrustacea</taxon>
        <taxon>Malacostraca</taxon>
        <taxon>Eumalacostraca</taxon>
        <taxon>Eucarida</taxon>
        <taxon>Decapoda</taxon>
        <taxon>Pleocyemata</taxon>
        <taxon>Brachyura</taxon>
        <taxon>Eubrachyura</taxon>
        <taxon>Majoidea</taxon>
        <taxon>Majidae</taxon>
        <taxon>Chionoecetes</taxon>
    </lineage>
</organism>
<evidence type="ECO:0000256" key="2">
    <source>
        <dbReference type="ARBA" id="ARBA00009183"/>
    </source>
</evidence>
<gene>
    <name evidence="9" type="ORF">GWK47_004200</name>
</gene>
<dbReference type="InterPro" id="IPR050346">
    <property type="entry name" value="FMO-like"/>
</dbReference>
<evidence type="ECO:0000313" key="9">
    <source>
        <dbReference type="EMBL" id="KAG0726745.1"/>
    </source>
</evidence>
<protein>
    <recommendedName>
        <fullName evidence="8">Flavin-containing monooxygenase</fullName>
        <ecNumber evidence="8">1.-.-.-</ecNumber>
    </recommendedName>
</protein>
<dbReference type="AlphaFoldDB" id="A0A8J4YEQ3"/>
<keyword evidence="4 8" id="KW-0274">FAD</keyword>
<dbReference type="PRINTS" id="PR00370">
    <property type="entry name" value="FMOXYGENASE"/>
</dbReference>
<evidence type="ECO:0000256" key="3">
    <source>
        <dbReference type="ARBA" id="ARBA00022630"/>
    </source>
</evidence>
<dbReference type="Proteomes" id="UP000770661">
    <property type="component" value="Unassembled WGS sequence"/>
</dbReference>
<comment type="cofactor">
    <cofactor evidence="1 8">
        <name>FAD</name>
        <dbReference type="ChEBI" id="CHEBI:57692"/>
    </cofactor>
</comment>
<comment type="caution">
    <text evidence="9">The sequence shown here is derived from an EMBL/GenBank/DDBJ whole genome shotgun (WGS) entry which is preliminary data.</text>
</comment>
<evidence type="ECO:0000256" key="4">
    <source>
        <dbReference type="ARBA" id="ARBA00022827"/>
    </source>
</evidence>
<comment type="similarity">
    <text evidence="2 8">Belongs to the FMO family.</text>
</comment>
<dbReference type="GO" id="GO:0050660">
    <property type="term" value="F:flavin adenine dinucleotide binding"/>
    <property type="evidence" value="ECO:0007669"/>
    <property type="project" value="InterPro"/>
</dbReference>
<evidence type="ECO:0000256" key="1">
    <source>
        <dbReference type="ARBA" id="ARBA00001974"/>
    </source>
</evidence>
<proteinExistence type="inferred from homology"/>
<keyword evidence="7 8" id="KW-0503">Monooxygenase</keyword>
<dbReference type="SUPFAM" id="SSF51905">
    <property type="entry name" value="FAD/NAD(P)-binding domain"/>
    <property type="match status" value="2"/>
</dbReference>
<dbReference type="InterPro" id="IPR000960">
    <property type="entry name" value="Flavin_mOase"/>
</dbReference>
<keyword evidence="3 8" id="KW-0285">Flavoprotein</keyword>